<comment type="caution">
    <text evidence="1">The sequence shown here is derived from an EMBL/GenBank/DDBJ whole genome shotgun (WGS) entry which is preliminary data.</text>
</comment>
<reference evidence="1 2" key="1">
    <citation type="journal article" date="2021" name="Elife">
        <title>Chloroplast acquisition without the gene transfer in kleptoplastic sea slugs, Plakobranchus ocellatus.</title>
        <authorList>
            <person name="Maeda T."/>
            <person name="Takahashi S."/>
            <person name="Yoshida T."/>
            <person name="Shimamura S."/>
            <person name="Takaki Y."/>
            <person name="Nagai Y."/>
            <person name="Toyoda A."/>
            <person name="Suzuki Y."/>
            <person name="Arimoto A."/>
            <person name="Ishii H."/>
            <person name="Satoh N."/>
            <person name="Nishiyama T."/>
            <person name="Hasebe M."/>
            <person name="Maruyama T."/>
            <person name="Minagawa J."/>
            <person name="Obokata J."/>
            <person name="Shigenobu S."/>
        </authorList>
    </citation>
    <scope>NUCLEOTIDE SEQUENCE [LARGE SCALE GENOMIC DNA]</scope>
</reference>
<dbReference type="AlphaFoldDB" id="A0AAV4A190"/>
<protein>
    <submittedName>
        <fullName evidence="1">Uncharacterized protein</fullName>
    </submittedName>
</protein>
<evidence type="ECO:0000313" key="2">
    <source>
        <dbReference type="Proteomes" id="UP000735302"/>
    </source>
</evidence>
<evidence type="ECO:0000313" key="1">
    <source>
        <dbReference type="EMBL" id="GFO01915.1"/>
    </source>
</evidence>
<gene>
    <name evidence="1" type="ORF">PoB_002842000</name>
</gene>
<organism evidence="1 2">
    <name type="scientific">Plakobranchus ocellatus</name>
    <dbReference type="NCBI Taxonomy" id="259542"/>
    <lineage>
        <taxon>Eukaryota</taxon>
        <taxon>Metazoa</taxon>
        <taxon>Spiralia</taxon>
        <taxon>Lophotrochozoa</taxon>
        <taxon>Mollusca</taxon>
        <taxon>Gastropoda</taxon>
        <taxon>Heterobranchia</taxon>
        <taxon>Euthyneura</taxon>
        <taxon>Panpulmonata</taxon>
        <taxon>Sacoglossa</taxon>
        <taxon>Placobranchoidea</taxon>
        <taxon>Plakobranchidae</taxon>
        <taxon>Plakobranchus</taxon>
    </lineage>
</organism>
<proteinExistence type="predicted"/>
<dbReference type="EMBL" id="BLXT01003551">
    <property type="protein sequence ID" value="GFO01915.1"/>
    <property type="molecule type" value="Genomic_DNA"/>
</dbReference>
<keyword evidence="2" id="KW-1185">Reference proteome</keyword>
<sequence length="85" mass="9348">MESLKEINKLTPDMTSVVADSPVHNKVISDFQALRQARVQGGGARTCNRKVPTDLRVNPLATVPPTPQAIVRASLLAHWNEKNTF</sequence>
<name>A0AAV4A190_9GAST</name>
<accession>A0AAV4A190</accession>
<dbReference type="Proteomes" id="UP000735302">
    <property type="component" value="Unassembled WGS sequence"/>
</dbReference>